<dbReference type="RefSeq" id="WP_063376036.1">
    <property type="nucleotide sequence ID" value="NZ_AUXT01000076.1"/>
</dbReference>
<comment type="caution">
    <text evidence="1">The sequence shown here is derived from an EMBL/GenBank/DDBJ whole genome shotgun (WGS) entry which is preliminary data.</text>
</comment>
<organism evidence="1 2">
    <name type="scientific">Pseudoalteromonas luteoviolacea NCIMB 1942</name>
    <dbReference type="NCBI Taxonomy" id="1365253"/>
    <lineage>
        <taxon>Bacteria</taxon>
        <taxon>Pseudomonadati</taxon>
        <taxon>Pseudomonadota</taxon>
        <taxon>Gammaproteobacteria</taxon>
        <taxon>Alteromonadales</taxon>
        <taxon>Pseudoalteromonadaceae</taxon>
        <taxon>Pseudoalteromonas</taxon>
    </lineage>
</organism>
<evidence type="ECO:0000313" key="1">
    <source>
        <dbReference type="EMBL" id="KZN53963.1"/>
    </source>
</evidence>
<protein>
    <submittedName>
        <fullName evidence="1">Uncharacterized protein</fullName>
    </submittedName>
</protein>
<dbReference type="EMBL" id="AUXT01000076">
    <property type="protein sequence ID" value="KZN53963.1"/>
    <property type="molecule type" value="Genomic_DNA"/>
</dbReference>
<dbReference type="PATRIC" id="fig|1365253.3.peg.1119"/>
<accession>A0A161YA57</accession>
<name>A0A161YA57_9GAMM</name>
<dbReference type="AlphaFoldDB" id="A0A161YA57"/>
<dbReference type="Proteomes" id="UP000076587">
    <property type="component" value="Unassembled WGS sequence"/>
</dbReference>
<proteinExistence type="predicted"/>
<evidence type="ECO:0000313" key="2">
    <source>
        <dbReference type="Proteomes" id="UP000076587"/>
    </source>
</evidence>
<sequence length="163" mass="18725">MNNSKPSIKSHQPLNLNPIAKPANLLKIGTAANEHLFYDLKPLNVVAYNHEFQILKKNRETQPFNRLPFKITGNDEAVLELFMTKLSKVLGVKMQSLWTEMVNNIEDYYCAFEVKELKLKQHLIFDLINLGNGEVTLEAIGKLVEIKRKLLVPEYLDLLIAHK</sequence>
<gene>
    <name evidence="1" type="ORF">N482_24740</name>
</gene>
<reference evidence="1 2" key="1">
    <citation type="submission" date="2013-07" db="EMBL/GenBank/DDBJ databases">
        <title>Comparative Genomic and Metabolomic Analysis of Twelve Strains of Pseudoalteromonas luteoviolacea.</title>
        <authorList>
            <person name="Vynne N.G."/>
            <person name="Mansson M."/>
            <person name="Gram L."/>
        </authorList>
    </citation>
    <scope>NUCLEOTIDE SEQUENCE [LARGE SCALE GENOMIC DNA]</scope>
    <source>
        <strain evidence="1 2">NCIMB 1942</strain>
    </source>
</reference>